<feature type="region of interest" description="Disordered" evidence="1">
    <location>
        <begin position="191"/>
        <end position="210"/>
    </location>
</feature>
<evidence type="ECO:0000313" key="5">
    <source>
        <dbReference type="Proteomes" id="UP001295740"/>
    </source>
</evidence>
<name>A0AAI8YNC3_9PEZI</name>
<dbReference type="EMBL" id="CAUWAG010000018">
    <property type="protein sequence ID" value="CAJ2511209.1"/>
    <property type="molecule type" value="Genomic_DNA"/>
</dbReference>
<sequence length="398" mass="42872">MHLRRNWATLCCVLALEPVLVPATTLYMSPSGSDSNTGGSATKALMTLQGVLDRVKAAQPVDAVNIVVAEGTFLSQSVTWTYFNGEPITFAPPAGAKTKPVFDGEGAGLTWFTVGDSADAAVPTNLHFVGLAVTNYWLGLDLGRDKAAGNSHNEVRGMLFERVGAFYTHGLPSPKGYAALRLRQSSNNTITGNRFHGVKNSDAADSDSDGKDEDLTSYIHAVYAAHQSSGNVIADNEFNQVTGDAVRTRDGSDDNLIEGNRFVAAGKYSAYSDWIDDTGDECPSHGNRFLDNVVGDGYLGPFKAGFVTHVYGPDDRCSDGNGGALPPRIIESVFRAGSRICLGIHLARMELRIAAVMFFRECRGARLAETMDDWVMAMENRFLVASRGHRCEVTLCAE</sequence>
<keyword evidence="2" id="KW-0732">Signal</keyword>
<dbReference type="InterPro" id="IPR012334">
    <property type="entry name" value="Pectin_lyas_fold"/>
</dbReference>
<comment type="caution">
    <text evidence="4">The sequence shown here is derived from an EMBL/GenBank/DDBJ whole genome shotgun (WGS) entry which is preliminary data.</text>
</comment>
<protein>
    <submittedName>
        <fullName evidence="4">Uu.00g068340.m01.CDS01</fullName>
    </submittedName>
</protein>
<dbReference type="SMART" id="SM00710">
    <property type="entry name" value="PbH1"/>
    <property type="match status" value="3"/>
</dbReference>
<dbReference type="GO" id="GO:0020037">
    <property type="term" value="F:heme binding"/>
    <property type="evidence" value="ECO:0007669"/>
    <property type="project" value="InterPro"/>
</dbReference>
<dbReference type="InterPro" id="IPR036396">
    <property type="entry name" value="Cyt_P450_sf"/>
</dbReference>
<dbReference type="SUPFAM" id="SSF51126">
    <property type="entry name" value="Pectin lyase-like"/>
    <property type="match status" value="1"/>
</dbReference>
<dbReference type="GO" id="GO:0016705">
    <property type="term" value="F:oxidoreductase activity, acting on paired donors, with incorporation or reduction of molecular oxygen"/>
    <property type="evidence" value="ECO:0007669"/>
    <property type="project" value="InterPro"/>
</dbReference>
<dbReference type="Gene3D" id="1.10.630.10">
    <property type="entry name" value="Cytochrome P450"/>
    <property type="match status" value="1"/>
</dbReference>
<evidence type="ECO:0000313" key="4">
    <source>
        <dbReference type="EMBL" id="CAJ2511209.1"/>
    </source>
</evidence>
<dbReference type="InterPro" id="IPR039448">
    <property type="entry name" value="Beta_helix"/>
</dbReference>
<accession>A0AAI8YNC3</accession>
<feature type="domain" description="Right handed beta helix" evidence="3">
    <location>
        <begin position="176"/>
        <end position="271"/>
    </location>
</feature>
<evidence type="ECO:0000259" key="3">
    <source>
        <dbReference type="Pfam" id="PF13229"/>
    </source>
</evidence>
<dbReference type="GO" id="GO:0005506">
    <property type="term" value="F:iron ion binding"/>
    <property type="evidence" value="ECO:0007669"/>
    <property type="project" value="InterPro"/>
</dbReference>
<reference evidence="4" key="1">
    <citation type="submission" date="2023-10" db="EMBL/GenBank/DDBJ databases">
        <authorList>
            <person name="Hackl T."/>
        </authorList>
    </citation>
    <scope>NUCLEOTIDE SEQUENCE</scope>
</reference>
<dbReference type="InterPro" id="IPR006626">
    <property type="entry name" value="PbH1"/>
</dbReference>
<evidence type="ECO:0000256" key="1">
    <source>
        <dbReference type="SAM" id="MobiDB-lite"/>
    </source>
</evidence>
<organism evidence="4 5">
    <name type="scientific">Anthostomella pinea</name>
    <dbReference type="NCBI Taxonomy" id="933095"/>
    <lineage>
        <taxon>Eukaryota</taxon>
        <taxon>Fungi</taxon>
        <taxon>Dikarya</taxon>
        <taxon>Ascomycota</taxon>
        <taxon>Pezizomycotina</taxon>
        <taxon>Sordariomycetes</taxon>
        <taxon>Xylariomycetidae</taxon>
        <taxon>Xylariales</taxon>
        <taxon>Xylariaceae</taxon>
        <taxon>Anthostomella</taxon>
    </lineage>
</organism>
<dbReference type="SUPFAM" id="SSF48264">
    <property type="entry name" value="Cytochrome P450"/>
    <property type="match status" value="1"/>
</dbReference>
<feature type="signal peptide" evidence="2">
    <location>
        <begin position="1"/>
        <end position="23"/>
    </location>
</feature>
<feature type="chain" id="PRO_5042611239" evidence="2">
    <location>
        <begin position="24"/>
        <end position="398"/>
    </location>
</feature>
<dbReference type="AlphaFoldDB" id="A0AAI8YNC3"/>
<evidence type="ECO:0000256" key="2">
    <source>
        <dbReference type="SAM" id="SignalP"/>
    </source>
</evidence>
<dbReference type="Pfam" id="PF13229">
    <property type="entry name" value="Beta_helix"/>
    <property type="match status" value="1"/>
</dbReference>
<keyword evidence="5" id="KW-1185">Reference proteome</keyword>
<proteinExistence type="predicted"/>
<gene>
    <name evidence="4" type="ORF">KHLLAP_LOCUS11677</name>
</gene>
<dbReference type="Gene3D" id="2.160.20.10">
    <property type="entry name" value="Single-stranded right-handed beta-helix, Pectin lyase-like"/>
    <property type="match status" value="1"/>
</dbReference>
<dbReference type="GO" id="GO:0004497">
    <property type="term" value="F:monooxygenase activity"/>
    <property type="evidence" value="ECO:0007669"/>
    <property type="project" value="InterPro"/>
</dbReference>
<dbReference type="InterPro" id="IPR011050">
    <property type="entry name" value="Pectin_lyase_fold/virulence"/>
</dbReference>
<dbReference type="Proteomes" id="UP001295740">
    <property type="component" value="Unassembled WGS sequence"/>
</dbReference>